<organism evidence="1 2">
    <name type="scientific">Streblomastix strix</name>
    <dbReference type="NCBI Taxonomy" id="222440"/>
    <lineage>
        <taxon>Eukaryota</taxon>
        <taxon>Metamonada</taxon>
        <taxon>Preaxostyla</taxon>
        <taxon>Oxymonadida</taxon>
        <taxon>Streblomastigidae</taxon>
        <taxon>Streblomastix</taxon>
    </lineage>
</organism>
<evidence type="ECO:0000313" key="1">
    <source>
        <dbReference type="EMBL" id="KAA6377178.1"/>
    </source>
</evidence>
<accession>A0A5J4V387</accession>
<evidence type="ECO:0000313" key="2">
    <source>
        <dbReference type="Proteomes" id="UP000324800"/>
    </source>
</evidence>
<proteinExistence type="predicted"/>
<gene>
    <name evidence="1" type="ORF">EZS28_027294</name>
</gene>
<sequence>MKDLIKIPTTIVPYAEVNEALDEPIKYKKAYDDRPSDLLTLKGSILGGSTRHVGKDFRRQRFELILKDSENVFIIFMGC</sequence>
<comment type="caution">
    <text evidence="1">The sequence shown here is derived from an EMBL/GenBank/DDBJ whole genome shotgun (WGS) entry which is preliminary data.</text>
</comment>
<dbReference type="EMBL" id="SNRW01009997">
    <property type="protein sequence ID" value="KAA6377178.1"/>
    <property type="molecule type" value="Genomic_DNA"/>
</dbReference>
<dbReference type="Proteomes" id="UP000324800">
    <property type="component" value="Unassembled WGS sequence"/>
</dbReference>
<reference evidence="1 2" key="1">
    <citation type="submission" date="2019-03" db="EMBL/GenBank/DDBJ databases">
        <title>Single cell metagenomics reveals metabolic interactions within the superorganism composed of flagellate Streblomastix strix and complex community of Bacteroidetes bacteria on its surface.</title>
        <authorList>
            <person name="Treitli S.C."/>
            <person name="Kolisko M."/>
            <person name="Husnik F."/>
            <person name="Keeling P."/>
            <person name="Hampl V."/>
        </authorList>
    </citation>
    <scope>NUCLEOTIDE SEQUENCE [LARGE SCALE GENOMIC DNA]</scope>
    <source>
        <strain evidence="1">ST1C</strain>
    </source>
</reference>
<dbReference type="AlphaFoldDB" id="A0A5J4V387"/>
<protein>
    <submittedName>
        <fullName evidence="1">Uncharacterized protein</fullName>
    </submittedName>
</protein>
<name>A0A5J4V387_9EUKA</name>